<name>A0A1F6VHY1_9PROT</name>
<evidence type="ECO:0000313" key="1">
    <source>
        <dbReference type="EMBL" id="OGI69243.1"/>
    </source>
</evidence>
<sequence>MPKATIKTPSGAVITVEGSEKEISHVLADFERSTVIGREKVAVTKKTSARKEQKKRSAVSDLIVSLKEEGYFDKPKSLTEIVHALEEAGHLIPVTSLSGVMLGLVQKKLFRRKKAVDGKWAYGK</sequence>
<evidence type="ECO:0000313" key="2">
    <source>
        <dbReference type="Proteomes" id="UP000179076"/>
    </source>
</evidence>
<accession>A0A1F6VHY1</accession>
<organism evidence="1 2">
    <name type="scientific">Candidatus Muproteobacteria bacterium RBG_16_60_9</name>
    <dbReference type="NCBI Taxonomy" id="1817755"/>
    <lineage>
        <taxon>Bacteria</taxon>
        <taxon>Pseudomonadati</taxon>
        <taxon>Pseudomonadota</taxon>
        <taxon>Candidatus Muproteobacteria</taxon>
    </lineage>
</organism>
<reference evidence="1 2" key="1">
    <citation type="journal article" date="2016" name="Nat. Commun.">
        <title>Thousands of microbial genomes shed light on interconnected biogeochemical processes in an aquifer system.</title>
        <authorList>
            <person name="Anantharaman K."/>
            <person name="Brown C.T."/>
            <person name="Hug L.A."/>
            <person name="Sharon I."/>
            <person name="Castelle C.J."/>
            <person name="Probst A.J."/>
            <person name="Thomas B.C."/>
            <person name="Singh A."/>
            <person name="Wilkins M.J."/>
            <person name="Karaoz U."/>
            <person name="Brodie E.L."/>
            <person name="Williams K.H."/>
            <person name="Hubbard S.S."/>
            <person name="Banfield J.F."/>
        </authorList>
    </citation>
    <scope>NUCLEOTIDE SEQUENCE [LARGE SCALE GENOMIC DNA]</scope>
</reference>
<protein>
    <submittedName>
        <fullName evidence="1">Uncharacterized protein</fullName>
    </submittedName>
</protein>
<proteinExistence type="predicted"/>
<comment type="caution">
    <text evidence="1">The sequence shown here is derived from an EMBL/GenBank/DDBJ whole genome shotgun (WGS) entry which is preliminary data.</text>
</comment>
<dbReference type="Proteomes" id="UP000179076">
    <property type="component" value="Unassembled WGS sequence"/>
</dbReference>
<gene>
    <name evidence="1" type="ORF">A2W18_04890</name>
</gene>
<dbReference type="AlphaFoldDB" id="A0A1F6VHY1"/>
<dbReference type="EMBL" id="MFSP01000025">
    <property type="protein sequence ID" value="OGI69243.1"/>
    <property type="molecule type" value="Genomic_DNA"/>
</dbReference>